<keyword evidence="2" id="KW-0732">Signal</keyword>
<feature type="compositionally biased region" description="Low complexity" evidence="1">
    <location>
        <begin position="40"/>
        <end position="50"/>
    </location>
</feature>
<name>A0A7I9V2J2_9ACTN</name>
<dbReference type="AlphaFoldDB" id="A0A7I9V2J2"/>
<organism evidence="3 4">
    <name type="scientific">Gordonia spumicola</name>
    <dbReference type="NCBI Taxonomy" id="589161"/>
    <lineage>
        <taxon>Bacteria</taxon>
        <taxon>Bacillati</taxon>
        <taxon>Actinomycetota</taxon>
        <taxon>Actinomycetes</taxon>
        <taxon>Mycobacteriales</taxon>
        <taxon>Gordoniaceae</taxon>
        <taxon>Gordonia</taxon>
    </lineage>
</organism>
<gene>
    <name evidence="3" type="ORF">nbrc107696_00840</name>
</gene>
<dbReference type="EMBL" id="BJOV01000001">
    <property type="protein sequence ID" value="GED99637.1"/>
    <property type="molecule type" value="Genomic_DNA"/>
</dbReference>
<evidence type="ECO:0000256" key="2">
    <source>
        <dbReference type="SAM" id="SignalP"/>
    </source>
</evidence>
<evidence type="ECO:0000256" key="1">
    <source>
        <dbReference type="SAM" id="MobiDB-lite"/>
    </source>
</evidence>
<feature type="region of interest" description="Disordered" evidence="1">
    <location>
        <begin position="25"/>
        <end position="54"/>
    </location>
</feature>
<reference evidence="4" key="1">
    <citation type="submission" date="2019-06" db="EMBL/GenBank/DDBJ databases">
        <title>Gordonia isolated from sludge of a wastewater treatment plant.</title>
        <authorList>
            <person name="Tamura T."/>
            <person name="Aoyama K."/>
            <person name="Kang Y."/>
            <person name="Saito S."/>
            <person name="Akiyama N."/>
            <person name="Yazawa K."/>
            <person name="Gonoi T."/>
            <person name="Mikami Y."/>
        </authorList>
    </citation>
    <scope>NUCLEOTIDE SEQUENCE [LARGE SCALE GENOMIC DNA]</scope>
    <source>
        <strain evidence="4">NBRC 107696</strain>
    </source>
</reference>
<dbReference type="Pfam" id="PF10783">
    <property type="entry name" value="DUF2599"/>
    <property type="match status" value="1"/>
</dbReference>
<comment type="caution">
    <text evidence="3">The sequence shown here is derived from an EMBL/GenBank/DDBJ whole genome shotgun (WGS) entry which is preliminary data.</text>
</comment>
<dbReference type="InterPro" id="IPR019719">
    <property type="entry name" value="DUF2599"/>
</dbReference>
<feature type="chain" id="PRO_5038625786" description="DUF2599 domain-containing protein" evidence="2">
    <location>
        <begin position="20"/>
        <end position="161"/>
    </location>
</feature>
<protein>
    <recommendedName>
        <fullName evidence="5">DUF2599 domain-containing protein</fullName>
    </recommendedName>
</protein>
<dbReference type="PROSITE" id="PS51257">
    <property type="entry name" value="PROKAR_LIPOPROTEIN"/>
    <property type="match status" value="1"/>
</dbReference>
<evidence type="ECO:0008006" key="5">
    <source>
        <dbReference type="Google" id="ProtNLM"/>
    </source>
</evidence>
<sequence length="161" mass="16738">MTGRRLTVMVLACTVVAGAAACGSDATPAADASVTTRPASSSLESSGSSSIPNTLPPPYIAGADWVQTDVGRSLQIRPTANGRSVVGVTAGDEAWREVLAIAPDGDTPGMKAQFDCHWTFARIVDPNKPSWNLEPSRPVVSETEMIASRCNPGAKEEGNTP</sequence>
<dbReference type="RefSeq" id="WP_161893612.1">
    <property type="nucleotide sequence ID" value="NZ_BJOV01000001.1"/>
</dbReference>
<keyword evidence="4" id="KW-1185">Reference proteome</keyword>
<proteinExistence type="predicted"/>
<feature type="signal peptide" evidence="2">
    <location>
        <begin position="1"/>
        <end position="19"/>
    </location>
</feature>
<accession>A0A7I9V2J2</accession>
<dbReference type="Proteomes" id="UP000444960">
    <property type="component" value="Unassembled WGS sequence"/>
</dbReference>
<dbReference type="OrthoDB" id="4412570at2"/>
<evidence type="ECO:0000313" key="3">
    <source>
        <dbReference type="EMBL" id="GED99637.1"/>
    </source>
</evidence>
<evidence type="ECO:0000313" key="4">
    <source>
        <dbReference type="Proteomes" id="UP000444960"/>
    </source>
</evidence>